<organism evidence="1 2">
    <name type="scientific">Pangasianodon gigas</name>
    <name type="common">Mekong giant catfish</name>
    <name type="synonym">Pangasius gigas</name>
    <dbReference type="NCBI Taxonomy" id="30993"/>
    <lineage>
        <taxon>Eukaryota</taxon>
        <taxon>Metazoa</taxon>
        <taxon>Chordata</taxon>
        <taxon>Craniata</taxon>
        <taxon>Vertebrata</taxon>
        <taxon>Euteleostomi</taxon>
        <taxon>Actinopterygii</taxon>
        <taxon>Neopterygii</taxon>
        <taxon>Teleostei</taxon>
        <taxon>Ostariophysi</taxon>
        <taxon>Siluriformes</taxon>
        <taxon>Pangasiidae</taxon>
        <taxon>Pangasianodon</taxon>
    </lineage>
</organism>
<comment type="caution">
    <text evidence="1">The sequence shown here is derived from an EMBL/GenBank/DDBJ whole genome shotgun (WGS) entry which is preliminary data.</text>
</comment>
<evidence type="ECO:0000313" key="2">
    <source>
        <dbReference type="Proteomes" id="UP000829447"/>
    </source>
</evidence>
<name>A0ACC5W7Y6_PANGG</name>
<accession>A0ACC5W7Y6</accession>
<evidence type="ECO:0000313" key="1">
    <source>
        <dbReference type="EMBL" id="MCI4374718.1"/>
    </source>
</evidence>
<proteinExistence type="predicted"/>
<dbReference type="EMBL" id="CM040454">
    <property type="protein sequence ID" value="MCI4374718.1"/>
    <property type="molecule type" value="Genomic_DNA"/>
</dbReference>
<keyword evidence="2" id="KW-1185">Reference proteome</keyword>
<reference evidence="1 2" key="1">
    <citation type="journal article" date="2022" name="bioRxiv">
        <title>An ancient truncated duplication of the anti-Mullerian hormone receptor type 2 gene is a potential conserved master sex determinant in the Pangasiidae catfish family.</title>
        <authorList>
            <person name="Wen M."/>
            <person name="Pan Q."/>
            <person name="Jouanno E."/>
            <person name="Montfort J."/>
            <person name="Zahm M."/>
            <person name="Cabau C."/>
            <person name="Klopp C."/>
            <person name="Iampietro C."/>
            <person name="Roques C."/>
            <person name="Bouchez O."/>
            <person name="Castinel A."/>
            <person name="Donnadieu C."/>
            <person name="Parrinello H."/>
            <person name="Poncet C."/>
            <person name="Belmonte E."/>
            <person name="Gautier V."/>
            <person name="Avarre J.-C."/>
            <person name="Dugue R."/>
            <person name="Gustiano R."/>
            <person name="Ha T.T.T."/>
            <person name="Campet M."/>
            <person name="Sriphairoj K."/>
            <person name="Ribolli J."/>
            <person name="de Almeida F.L."/>
            <person name="Desvignes T."/>
            <person name="Postlethwait J.H."/>
            <person name="Bucao C.F."/>
            <person name="Robinson-Rechavi M."/>
            <person name="Bobe J."/>
            <person name="Herpin A."/>
            <person name="Guiguen Y."/>
        </authorList>
    </citation>
    <scope>NUCLEOTIDE SEQUENCE [LARGE SCALE GENOMIC DNA]</scope>
    <source>
        <strain evidence="1">YG-Dec2019</strain>
    </source>
</reference>
<sequence>MRRAHVNQSVFSFFRSAARLLLLAALLRPIGSAAVVYVGASRPHATSPRRFRQADQPDETSAEDDPRPDHLKLASFSMWDLAELQHSFSLSLSKLTRTSTCGLSTHLVCINHGESRGGRLRRL</sequence>
<dbReference type="Proteomes" id="UP000829447">
    <property type="component" value="Linkage Group LG1"/>
</dbReference>
<gene>
    <name evidence="1" type="ORF">PGIGA_G00008860</name>
</gene>
<protein>
    <submittedName>
        <fullName evidence="1">Uncharacterized protein</fullName>
    </submittedName>
</protein>